<name>A0A495WKH0_9BACT</name>
<proteinExistence type="predicted"/>
<evidence type="ECO:0000313" key="3">
    <source>
        <dbReference type="Proteomes" id="UP000269493"/>
    </source>
</evidence>
<dbReference type="NCBIfam" id="TIGR04183">
    <property type="entry name" value="Por_Secre_tail"/>
    <property type="match status" value="1"/>
</dbReference>
<accession>A0A495WKH0</accession>
<dbReference type="RefSeq" id="WP_022599517.1">
    <property type="nucleotide sequence ID" value="NZ_KI440778.1"/>
</dbReference>
<dbReference type="Proteomes" id="UP000269493">
    <property type="component" value="Unassembled WGS sequence"/>
</dbReference>
<reference evidence="2 3" key="1">
    <citation type="submission" date="2018-10" db="EMBL/GenBank/DDBJ databases">
        <title>Genomic Encyclopedia of Archaeal and Bacterial Type Strains, Phase II (KMG-II): from individual species to whole genera.</title>
        <authorList>
            <person name="Goeker M."/>
        </authorList>
    </citation>
    <scope>NUCLEOTIDE SEQUENCE [LARGE SCALE GENOMIC DNA]</scope>
    <source>
        <strain evidence="2 3">NSB1</strain>
    </source>
</reference>
<dbReference type="EMBL" id="RBXN01000001">
    <property type="protein sequence ID" value="RKT61143.1"/>
    <property type="molecule type" value="Genomic_DNA"/>
</dbReference>
<sequence length="389" mass="45193">MNLNQKILSLLSLITISSYGQLDKSHNRICIGDSLIKQQIEYVDPGKPGKNITWDLSQAQVIREEYPIIYSSPKLIEDSIYVIGNDTILKRYVPNTEYYIKKEYGTMYYYQFKNDTISLIGHENPTVRLRYTEPLMECVFPLNYNDEFLSPYLLEGVYSNSSKILSSGNIKIKADAYGKIILPEGDTISPVLRVKTTQTICRSMRSSIYKDSIRPNVQDKVIETYKWYAKGYRYPVFETVHNIINDTLFFGTSFLFPPRQHTYTNIKDITRSDSLNRSWDIDKKNKSKNKDSETYQDGIGRDMSERNYEVFPNPTDSYLNIKYAITKPSRINISLYTEDGRLALKIEKDLSASGSYSEIIDFRDFIKGNYLLQITENKRIIFSKKVIKK</sequence>
<feature type="domain" description="Secretion system C-terminal sorting" evidence="1">
    <location>
        <begin position="310"/>
        <end position="387"/>
    </location>
</feature>
<protein>
    <submittedName>
        <fullName evidence="2">Putative secreted protein (Por secretion system target)</fullName>
    </submittedName>
</protein>
<dbReference type="Pfam" id="PF18962">
    <property type="entry name" value="Por_Secre_tail"/>
    <property type="match status" value="1"/>
</dbReference>
<evidence type="ECO:0000313" key="2">
    <source>
        <dbReference type="EMBL" id="RKT61143.1"/>
    </source>
</evidence>
<keyword evidence="3" id="KW-1185">Reference proteome</keyword>
<dbReference type="GeneID" id="92927340"/>
<gene>
    <name evidence="2" type="ORF">BC742_0183</name>
</gene>
<dbReference type="InterPro" id="IPR026444">
    <property type="entry name" value="Secre_tail"/>
</dbReference>
<evidence type="ECO:0000259" key="1">
    <source>
        <dbReference type="Pfam" id="PF18962"/>
    </source>
</evidence>
<comment type="caution">
    <text evidence="2">The sequence shown here is derived from an EMBL/GenBank/DDBJ whole genome shotgun (WGS) entry which is preliminary data.</text>
</comment>
<organism evidence="2 3">
    <name type="scientific">Coprobacter fastidiosus NSB1 = JCM 33896</name>
    <dbReference type="NCBI Taxonomy" id="1349822"/>
    <lineage>
        <taxon>Bacteria</taxon>
        <taxon>Pseudomonadati</taxon>
        <taxon>Bacteroidota</taxon>
        <taxon>Bacteroidia</taxon>
        <taxon>Bacteroidales</taxon>
        <taxon>Barnesiellaceae</taxon>
        <taxon>Coprobacter</taxon>
    </lineage>
</organism>
<dbReference type="AlphaFoldDB" id="A0A495WKH0"/>
<dbReference type="OrthoDB" id="1164513at2"/>